<sequence>MIILDQVLNYANGLKPRTRSYVKLANPETLSASMDLVIKYEVTHFADDVRDRQSHQNKRKISADQAPKQDKPSKGKPFRGKGRFKTRSDSRRPESRTCYHCKKPGHIKANCFLGKKKQEKEGNEQLRQ</sequence>
<dbReference type="Proteomes" id="UP000429523">
    <property type="component" value="Unassembled WGS sequence"/>
</dbReference>
<comment type="caution">
    <text evidence="5">The sequence shown here is derived from an EMBL/GenBank/DDBJ whole genome shotgun (WGS) entry which is preliminary data.</text>
</comment>
<dbReference type="EMBL" id="QXFY01000104">
    <property type="protein sequence ID" value="KAE9356915.1"/>
    <property type="molecule type" value="Genomic_DNA"/>
</dbReference>
<evidence type="ECO:0000256" key="1">
    <source>
        <dbReference type="PROSITE-ProRule" id="PRU00047"/>
    </source>
</evidence>
<dbReference type="Gene3D" id="4.10.60.10">
    <property type="entry name" value="Zinc finger, CCHC-type"/>
    <property type="match status" value="1"/>
</dbReference>
<organism evidence="5 20">
    <name type="scientific">Phytophthora fragariae</name>
    <dbReference type="NCBI Taxonomy" id="53985"/>
    <lineage>
        <taxon>Eukaryota</taxon>
        <taxon>Sar</taxon>
        <taxon>Stramenopiles</taxon>
        <taxon>Oomycota</taxon>
        <taxon>Peronosporomycetes</taxon>
        <taxon>Peronosporales</taxon>
        <taxon>Peronosporaceae</taxon>
        <taxon>Phytophthora</taxon>
    </lineage>
</organism>
<dbReference type="OrthoDB" id="105920at2759"/>
<evidence type="ECO:0000313" key="14">
    <source>
        <dbReference type="Proteomes" id="UP000429523"/>
    </source>
</evidence>
<evidence type="ECO:0000259" key="3">
    <source>
        <dbReference type="PROSITE" id="PS50158"/>
    </source>
</evidence>
<evidence type="ECO:0000313" key="20">
    <source>
        <dbReference type="Proteomes" id="UP000460718"/>
    </source>
</evidence>
<dbReference type="Proteomes" id="UP000441208">
    <property type="component" value="Unassembled WGS sequence"/>
</dbReference>
<dbReference type="Pfam" id="PF00098">
    <property type="entry name" value="zf-CCHC"/>
    <property type="match status" value="1"/>
</dbReference>
<evidence type="ECO:0000313" key="4">
    <source>
        <dbReference type="EMBL" id="KAE8947683.1"/>
    </source>
</evidence>
<protein>
    <recommendedName>
        <fullName evidence="3">CCHC-type domain-containing protein</fullName>
    </recommendedName>
</protein>
<evidence type="ECO:0000313" key="17">
    <source>
        <dbReference type="Proteomes" id="UP000440367"/>
    </source>
</evidence>
<evidence type="ECO:0000313" key="8">
    <source>
        <dbReference type="EMBL" id="KAE9153925.1"/>
    </source>
</evidence>
<dbReference type="EMBL" id="QXFW01000057">
    <property type="protein sequence ID" value="KAE9027627.1"/>
    <property type="molecule type" value="Genomic_DNA"/>
</dbReference>
<keyword evidence="1" id="KW-0479">Metal-binding</keyword>
<dbReference type="EMBL" id="QXGE01000062">
    <property type="protein sequence ID" value="KAE9326758.1"/>
    <property type="molecule type" value="Genomic_DNA"/>
</dbReference>
<dbReference type="Proteomes" id="UP000476176">
    <property type="component" value="Unassembled WGS sequence"/>
</dbReference>
<evidence type="ECO:0000313" key="7">
    <source>
        <dbReference type="EMBL" id="KAE9135650.1"/>
    </source>
</evidence>
<evidence type="ECO:0000313" key="23">
    <source>
        <dbReference type="Proteomes" id="UP000488956"/>
    </source>
</evidence>
<dbReference type="Proteomes" id="UP000440367">
    <property type="component" value="Unassembled WGS sequence"/>
</dbReference>
<dbReference type="AlphaFoldDB" id="A0A6A3MAB8"/>
<name>A0A6A3MAB8_9STRA</name>
<dbReference type="PROSITE" id="PS50158">
    <property type="entry name" value="ZF_CCHC"/>
    <property type="match status" value="1"/>
</dbReference>
<dbReference type="EMBL" id="QXFX01000054">
    <property type="protein sequence ID" value="KAE9135516.1"/>
    <property type="molecule type" value="Genomic_DNA"/>
</dbReference>
<dbReference type="InterPro" id="IPR001878">
    <property type="entry name" value="Znf_CCHC"/>
</dbReference>
<dbReference type="EMBL" id="QXGA01000053">
    <property type="protein sequence ID" value="KAE9153925.1"/>
    <property type="molecule type" value="Genomic_DNA"/>
</dbReference>
<dbReference type="Proteomes" id="UP000433483">
    <property type="component" value="Unassembled WGS sequence"/>
</dbReference>
<dbReference type="Proteomes" id="UP000488956">
    <property type="component" value="Unassembled WGS sequence"/>
</dbReference>
<feature type="compositionally biased region" description="Basic and acidic residues" evidence="2">
    <location>
        <begin position="86"/>
        <end position="97"/>
    </location>
</feature>
<evidence type="ECO:0000313" key="5">
    <source>
        <dbReference type="EMBL" id="KAE9027627.1"/>
    </source>
</evidence>
<dbReference type="Proteomes" id="UP000437068">
    <property type="component" value="Unassembled WGS sequence"/>
</dbReference>
<evidence type="ECO:0000313" key="12">
    <source>
        <dbReference type="EMBL" id="KAE9326758.1"/>
    </source>
</evidence>
<gene>
    <name evidence="12" type="ORF">PF001_g2271</name>
    <name evidence="11" type="ORF">PF002_g2869</name>
    <name evidence="10" type="ORF">PF004_g3723</name>
    <name evidence="9" type="ORF">PF005_g2493</name>
    <name evidence="8" type="ORF">PF006_g1985</name>
    <name evidence="7" type="ORF">PF007_g2479</name>
    <name evidence="13" type="ORF">PF008_g3404</name>
    <name evidence="4" type="ORF">PF009_g2711</name>
    <name evidence="6" type="ORF">PF010_g2047</name>
    <name evidence="5" type="ORF">PF011_g1956</name>
</gene>
<proteinExistence type="predicted"/>
<keyword evidence="1" id="KW-0862">Zinc</keyword>
<evidence type="ECO:0000313" key="21">
    <source>
        <dbReference type="Proteomes" id="UP000476176"/>
    </source>
</evidence>
<feature type="domain" description="CCHC-type" evidence="3">
    <location>
        <begin position="98"/>
        <end position="111"/>
    </location>
</feature>
<evidence type="ECO:0000313" key="15">
    <source>
        <dbReference type="Proteomes" id="UP000433483"/>
    </source>
</evidence>
<evidence type="ECO:0000313" key="9">
    <source>
        <dbReference type="EMBL" id="KAE9233014.1"/>
    </source>
</evidence>
<feature type="compositionally biased region" description="Basic residues" evidence="2">
    <location>
        <begin position="74"/>
        <end position="85"/>
    </location>
</feature>
<dbReference type="InterPro" id="IPR036875">
    <property type="entry name" value="Znf_CCHC_sf"/>
</dbReference>
<evidence type="ECO:0000313" key="11">
    <source>
        <dbReference type="EMBL" id="KAE9254429.1"/>
    </source>
</evidence>
<reference evidence="20 21" key="1">
    <citation type="submission" date="2018-09" db="EMBL/GenBank/DDBJ databases">
        <title>Genomic investigation of the strawberry pathogen Phytophthora fragariae indicates pathogenicity is determined by transcriptional variation in three key races.</title>
        <authorList>
            <person name="Adams T.M."/>
            <person name="Armitage A.D."/>
            <person name="Sobczyk M.K."/>
            <person name="Bates H.J."/>
            <person name="Dunwell J.M."/>
            <person name="Nellist C.F."/>
            <person name="Harrison R.J."/>
        </authorList>
    </citation>
    <scope>NUCLEOTIDE SEQUENCE [LARGE SCALE GENOMIC DNA]</scope>
    <source>
        <strain evidence="12 16">A4</strain>
        <strain evidence="11 17">BC-1</strain>
        <strain evidence="10 21">BC-23</strain>
        <strain evidence="9 15">NOV-27</strain>
        <strain evidence="8 18">NOV-5</strain>
        <strain evidence="7 19">NOV-71</strain>
        <strain evidence="13 22">NOV-77</strain>
        <strain evidence="4 14">NOV-9</strain>
        <strain evidence="6 23">ONT-3</strain>
        <strain evidence="5 20">SCRP245</strain>
    </source>
</reference>
<dbReference type="GO" id="GO:0008270">
    <property type="term" value="F:zinc ion binding"/>
    <property type="evidence" value="ECO:0007669"/>
    <property type="project" value="UniProtKB-KW"/>
</dbReference>
<evidence type="ECO:0000313" key="16">
    <source>
        <dbReference type="Proteomes" id="UP000437068"/>
    </source>
</evidence>
<evidence type="ECO:0000313" key="6">
    <source>
        <dbReference type="EMBL" id="KAE9135516.1"/>
    </source>
</evidence>
<dbReference type="EMBL" id="QXGD01000077">
    <property type="protein sequence ID" value="KAE9254429.1"/>
    <property type="molecule type" value="Genomic_DNA"/>
</dbReference>
<dbReference type="EMBL" id="QXGF01000073">
    <property type="protein sequence ID" value="KAE8947683.1"/>
    <property type="molecule type" value="Genomic_DNA"/>
</dbReference>
<feature type="region of interest" description="Disordered" evidence="2">
    <location>
        <begin position="48"/>
        <end position="100"/>
    </location>
</feature>
<dbReference type="Proteomes" id="UP000460718">
    <property type="component" value="Unassembled WGS sequence"/>
</dbReference>
<accession>A0A6A3MAB8</accession>
<keyword evidence="1" id="KW-0863">Zinc-finger</keyword>
<dbReference type="EMBL" id="QXGB01000068">
    <property type="protein sequence ID" value="KAE9233014.1"/>
    <property type="molecule type" value="Genomic_DNA"/>
</dbReference>
<evidence type="ECO:0000313" key="19">
    <source>
        <dbReference type="Proteomes" id="UP000441208"/>
    </source>
</evidence>
<evidence type="ECO:0000313" key="22">
    <source>
        <dbReference type="Proteomes" id="UP000486351"/>
    </source>
</evidence>
<evidence type="ECO:0000313" key="13">
    <source>
        <dbReference type="EMBL" id="KAE9356915.1"/>
    </source>
</evidence>
<dbReference type="Proteomes" id="UP000486351">
    <property type="component" value="Unassembled WGS sequence"/>
</dbReference>
<dbReference type="GO" id="GO:0003676">
    <property type="term" value="F:nucleic acid binding"/>
    <property type="evidence" value="ECO:0007669"/>
    <property type="project" value="InterPro"/>
</dbReference>
<evidence type="ECO:0000313" key="18">
    <source>
        <dbReference type="Proteomes" id="UP000440732"/>
    </source>
</evidence>
<evidence type="ECO:0000256" key="2">
    <source>
        <dbReference type="SAM" id="MobiDB-lite"/>
    </source>
</evidence>
<dbReference type="SUPFAM" id="SSF57756">
    <property type="entry name" value="Retrovirus zinc finger-like domains"/>
    <property type="match status" value="1"/>
</dbReference>
<keyword evidence="15" id="KW-1185">Reference proteome</keyword>
<dbReference type="Proteomes" id="UP000440732">
    <property type="component" value="Unassembled WGS sequence"/>
</dbReference>
<evidence type="ECO:0000313" key="10">
    <source>
        <dbReference type="EMBL" id="KAE9248720.1"/>
    </source>
</evidence>
<dbReference type="EMBL" id="QXFZ01000067">
    <property type="protein sequence ID" value="KAE9135650.1"/>
    <property type="molecule type" value="Genomic_DNA"/>
</dbReference>
<dbReference type="EMBL" id="QXGC01000120">
    <property type="protein sequence ID" value="KAE9248720.1"/>
    <property type="molecule type" value="Genomic_DNA"/>
</dbReference>